<feature type="transmembrane region" description="Helical" evidence="10">
    <location>
        <begin position="40"/>
        <end position="59"/>
    </location>
</feature>
<evidence type="ECO:0000256" key="3">
    <source>
        <dbReference type="ARBA" id="ARBA00022448"/>
    </source>
</evidence>
<dbReference type="KEGG" id="chu:CHU_2015"/>
<dbReference type="InterPro" id="IPR037682">
    <property type="entry name" value="TonB_C"/>
</dbReference>
<dbReference type="EMBL" id="CP000383">
    <property type="protein sequence ID" value="ABG59281.1"/>
    <property type="molecule type" value="Genomic_DNA"/>
</dbReference>
<gene>
    <name evidence="12" type="primary">tonB</name>
    <name evidence="12" type="ordered locus">CHU_2015</name>
</gene>
<keyword evidence="9 10" id="KW-0472">Membrane</keyword>
<evidence type="ECO:0000256" key="6">
    <source>
        <dbReference type="ARBA" id="ARBA00022692"/>
    </source>
</evidence>
<keyword evidence="13" id="KW-1185">Reference proteome</keyword>
<dbReference type="PROSITE" id="PS52015">
    <property type="entry name" value="TONB_CTD"/>
    <property type="match status" value="1"/>
</dbReference>
<dbReference type="NCBIfam" id="TIGR01352">
    <property type="entry name" value="tonB_Cterm"/>
    <property type="match status" value="1"/>
</dbReference>
<feature type="domain" description="TonB C-terminal" evidence="11">
    <location>
        <begin position="184"/>
        <end position="276"/>
    </location>
</feature>
<keyword evidence="8 10" id="KW-1133">Transmembrane helix</keyword>
<evidence type="ECO:0000256" key="9">
    <source>
        <dbReference type="ARBA" id="ARBA00023136"/>
    </source>
</evidence>
<dbReference type="GO" id="GO:0015031">
    <property type="term" value="P:protein transport"/>
    <property type="evidence" value="ECO:0007669"/>
    <property type="project" value="UniProtKB-KW"/>
</dbReference>
<keyword evidence="4" id="KW-1003">Cell membrane</keyword>
<dbReference type="Gene3D" id="3.30.1150.10">
    <property type="match status" value="1"/>
</dbReference>
<keyword evidence="6 10" id="KW-0812">Transmembrane</keyword>
<dbReference type="GO" id="GO:0015891">
    <property type="term" value="P:siderophore transport"/>
    <property type="evidence" value="ECO:0007669"/>
    <property type="project" value="InterPro"/>
</dbReference>
<evidence type="ECO:0000256" key="2">
    <source>
        <dbReference type="ARBA" id="ARBA00006555"/>
    </source>
</evidence>
<evidence type="ECO:0000313" key="13">
    <source>
        <dbReference type="Proteomes" id="UP000001822"/>
    </source>
</evidence>
<dbReference type="InterPro" id="IPR003538">
    <property type="entry name" value="TonB"/>
</dbReference>
<dbReference type="RefSeq" id="WP_011585398.1">
    <property type="nucleotide sequence ID" value="NC_008255.1"/>
</dbReference>
<dbReference type="Pfam" id="PF03544">
    <property type="entry name" value="TonB_C"/>
    <property type="match status" value="1"/>
</dbReference>
<dbReference type="PANTHER" id="PTHR33446:SF2">
    <property type="entry name" value="PROTEIN TONB"/>
    <property type="match status" value="1"/>
</dbReference>
<dbReference type="PRINTS" id="PR01374">
    <property type="entry name" value="TONBPROTEIN"/>
</dbReference>
<evidence type="ECO:0000256" key="7">
    <source>
        <dbReference type="ARBA" id="ARBA00022927"/>
    </source>
</evidence>
<comment type="subcellular location">
    <subcellularLocation>
        <location evidence="1">Cell inner membrane</location>
        <topology evidence="1">Single-pass membrane protein</topology>
        <orientation evidence="1">Periplasmic side</orientation>
    </subcellularLocation>
</comment>
<dbReference type="GO" id="GO:0055085">
    <property type="term" value="P:transmembrane transport"/>
    <property type="evidence" value="ECO:0007669"/>
    <property type="project" value="InterPro"/>
</dbReference>
<keyword evidence="5" id="KW-0997">Cell inner membrane</keyword>
<dbReference type="OrthoDB" id="9812355at2"/>
<protein>
    <submittedName>
        <fullName evidence="12">Outer membrane transport energization protein TonB</fullName>
    </submittedName>
</protein>
<sequence length="276" mass="30631">MEKELDLYKATLDEIVFEDRNKSYGGYFLRVLYDINVTKATIITCASFILLMAGINFYLTITAKPVEAYVPVEIKMDITDEPLKDEEIKKLPPPPPKVEQPKIEQVKFLPPVIKPDNKVVKEEQMKELDSLLNTNISNKNVEGEKGKIDPFANDGDENGKLGGTGEKEAEVFLFAGEMPKFKGGGDEEVIKYVQGRLIYPADAKNKKIEGTVFVQYTITATGEVTNVHIVPGRGLDASIDAEAVRVIKGMPKWEPGKNNGTPVAVKKVARIKFSLN</sequence>
<proteinExistence type="inferred from homology"/>
<evidence type="ECO:0000313" key="12">
    <source>
        <dbReference type="EMBL" id="ABG59281.1"/>
    </source>
</evidence>
<evidence type="ECO:0000256" key="1">
    <source>
        <dbReference type="ARBA" id="ARBA00004383"/>
    </source>
</evidence>
<dbReference type="GO" id="GO:0098797">
    <property type="term" value="C:plasma membrane protein complex"/>
    <property type="evidence" value="ECO:0007669"/>
    <property type="project" value="TreeGrafter"/>
</dbReference>
<dbReference type="PANTHER" id="PTHR33446">
    <property type="entry name" value="PROTEIN TONB-RELATED"/>
    <property type="match status" value="1"/>
</dbReference>
<dbReference type="Proteomes" id="UP000001822">
    <property type="component" value="Chromosome"/>
</dbReference>
<evidence type="ECO:0000256" key="10">
    <source>
        <dbReference type="SAM" id="Phobius"/>
    </source>
</evidence>
<organism evidence="12 13">
    <name type="scientific">Cytophaga hutchinsonii (strain ATCC 33406 / DSM 1761 / CIP 103989 / NBRC 15051 / NCIMB 9469 / D465)</name>
    <dbReference type="NCBI Taxonomy" id="269798"/>
    <lineage>
        <taxon>Bacteria</taxon>
        <taxon>Pseudomonadati</taxon>
        <taxon>Bacteroidota</taxon>
        <taxon>Cytophagia</taxon>
        <taxon>Cytophagales</taxon>
        <taxon>Cytophagaceae</taxon>
        <taxon>Cytophaga</taxon>
    </lineage>
</organism>
<keyword evidence="7" id="KW-0653">Protein transport</keyword>
<dbReference type="GO" id="GO:0030288">
    <property type="term" value="C:outer membrane-bounded periplasmic space"/>
    <property type="evidence" value="ECO:0007669"/>
    <property type="project" value="InterPro"/>
</dbReference>
<dbReference type="SUPFAM" id="SSF74653">
    <property type="entry name" value="TolA/TonB C-terminal domain"/>
    <property type="match status" value="1"/>
</dbReference>
<name>A0A6N4SSB1_CYTH3</name>
<dbReference type="AlphaFoldDB" id="A0A6N4SSB1"/>
<accession>A0A6N4SSB1</accession>
<dbReference type="InterPro" id="IPR006260">
    <property type="entry name" value="TonB/TolA_C"/>
</dbReference>
<dbReference type="InterPro" id="IPR051045">
    <property type="entry name" value="TonB-dependent_transducer"/>
</dbReference>
<evidence type="ECO:0000259" key="11">
    <source>
        <dbReference type="PROSITE" id="PS52015"/>
    </source>
</evidence>
<keyword evidence="3" id="KW-0813">Transport</keyword>
<evidence type="ECO:0000256" key="8">
    <source>
        <dbReference type="ARBA" id="ARBA00022989"/>
    </source>
</evidence>
<evidence type="ECO:0000256" key="4">
    <source>
        <dbReference type="ARBA" id="ARBA00022475"/>
    </source>
</evidence>
<dbReference type="GO" id="GO:0031992">
    <property type="term" value="F:energy transducer activity"/>
    <property type="evidence" value="ECO:0007669"/>
    <property type="project" value="InterPro"/>
</dbReference>
<evidence type="ECO:0000256" key="5">
    <source>
        <dbReference type="ARBA" id="ARBA00022519"/>
    </source>
</evidence>
<reference evidence="12 13" key="1">
    <citation type="journal article" date="2007" name="Appl. Environ. Microbiol.">
        <title>Genome sequence of the cellulolytic gliding bacterium Cytophaga hutchinsonii.</title>
        <authorList>
            <person name="Xie G."/>
            <person name="Bruce D.C."/>
            <person name="Challacombe J.F."/>
            <person name="Chertkov O."/>
            <person name="Detter J.C."/>
            <person name="Gilna P."/>
            <person name="Han C.S."/>
            <person name="Lucas S."/>
            <person name="Misra M."/>
            <person name="Myers G.L."/>
            <person name="Richardson P."/>
            <person name="Tapia R."/>
            <person name="Thayer N."/>
            <person name="Thompson L.S."/>
            <person name="Brettin T.S."/>
            <person name="Henrissat B."/>
            <person name="Wilson D.B."/>
            <person name="McBride M.J."/>
        </authorList>
    </citation>
    <scope>NUCLEOTIDE SEQUENCE [LARGE SCALE GENOMIC DNA]</scope>
    <source>
        <strain evidence="13">ATCC 33406 / DSM 1761 / CIP 103989 / NBRC 15051 / NCIMB 9469 / D465</strain>
    </source>
</reference>
<comment type="similarity">
    <text evidence="2">Belongs to the TonB family.</text>
</comment>